<dbReference type="Pfam" id="PF00923">
    <property type="entry name" value="TAL_FSA"/>
    <property type="match status" value="1"/>
</dbReference>
<dbReference type="InterPro" id="IPR001585">
    <property type="entry name" value="TAL/FSA"/>
</dbReference>
<accession>A0A4R0RV86</accession>
<dbReference type="UniPathway" id="UPA00115">
    <property type="reaction ID" value="UER00414"/>
</dbReference>
<evidence type="ECO:0000313" key="5">
    <source>
        <dbReference type="Proteomes" id="UP000292702"/>
    </source>
</evidence>
<keyword evidence="2" id="KW-0808">Transferase</keyword>
<evidence type="ECO:0000313" key="4">
    <source>
        <dbReference type="EMBL" id="TCD71523.1"/>
    </source>
</evidence>
<dbReference type="InterPro" id="IPR018225">
    <property type="entry name" value="Transaldolase_AS"/>
</dbReference>
<dbReference type="PROSITE" id="PS00958">
    <property type="entry name" value="TRANSALDOLASE_2"/>
    <property type="match status" value="1"/>
</dbReference>
<evidence type="ECO:0000256" key="3">
    <source>
        <dbReference type="SAM" id="Coils"/>
    </source>
</evidence>
<keyword evidence="1" id="KW-0704">Schiff base</keyword>
<keyword evidence="3" id="KW-0175">Coiled coil</keyword>
<feature type="coiled-coil region" evidence="3">
    <location>
        <begin position="316"/>
        <end position="343"/>
    </location>
</feature>
<dbReference type="GO" id="GO:0004801">
    <property type="term" value="F:transaldolase activity"/>
    <property type="evidence" value="ECO:0007669"/>
    <property type="project" value="UniProtKB-EC"/>
</dbReference>
<keyword evidence="2" id="KW-0570">Pentose shunt</keyword>
<dbReference type="InterPro" id="IPR013785">
    <property type="entry name" value="Aldolase_TIM"/>
</dbReference>
<evidence type="ECO:0000256" key="2">
    <source>
        <dbReference type="RuleBase" id="RU000501"/>
    </source>
</evidence>
<evidence type="ECO:0000256" key="1">
    <source>
        <dbReference type="ARBA" id="ARBA00023270"/>
    </source>
</evidence>
<proteinExistence type="predicted"/>
<keyword evidence="5" id="KW-1185">Reference proteome</keyword>
<dbReference type="EC" id="2.2.1.2" evidence="2"/>
<gene>
    <name evidence="4" type="ORF">EIP91_008904</name>
</gene>
<comment type="catalytic activity">
    <reaction evidence="2">
        <text>D-sedoheptulose 7-phosphate + D-glyceraldehyde 3-phosphate = D-erythrose 4-phosphate + beta-D-fructose 6-phosphate</text>
        <dbReference type="Rhea" id="RHEA:17053"/>
        <dbReference type="ChEBI" id="CHEBI:16897"/>
        <dbReference type="ChEBI" id="CHEBI:57483"/>
        <dbReference type="ChEBI" id="CHEBI:57634"/>
        <dbReference type="ChEBI" id="CHEBI:59776"/>
        <dbReference type="EC" id="2.2.1.2"/>
    </reaction>
</comment>
<protein>
    <recommendedName>
        <fullName evidence="2">Transaldolase</fullName>
        <ecNumber evidence="2">2.2.1.2</ecNumber>
    </recommendedName>
</protein>
<comment type="caution">
    <text evidence="4">The sequence shown here is derived from an EMBL/GenBank/DDBJ whole genome shotgun (WGS) entry which is preliminary data.</text>
</comment>
<dbReference type="GO" id="GO:0005975">
    <property type="term" value="P:carbohydrate metabolic process"/>
    <property type="evidence" value="ECO:0007669"/>
    <property type="project" value="InterPro"/>
</dbReference>
<dbReference type="Gene3D" id="3.20.20.70">
    <property type="entry name" value="Aldolase class I"/>
    <property type="match status" value="1"/>
</dbReference>
<dbReference type="AlphaFoldDB" id="A0A4R0RV86"/>
<organism evidence="4 5">
    <name type="scientific">Steccherinum ochraceum</name>
    <dbReference type="NCBI Taxonomy" id="92696"/>
    <lineage>
        <taxon>Eukaryota</taxon>
        <taxon>Fungi</taxon>
        <taxon>Dikarya</taxon>
        <taxon>Basidiomycota</taxon>
        <taxon>Agaricomycotina</taxon>
        <taxon>Agaricomycetes</taxon>
        <taxon>Polyporales</taxon>
        <taxon>Steccherinaceae</taxon>
        <taxon>Steccherinum</taxon>
    </lineage>
</organism>
<dbReference type="EMBL" id="RWJN01000005">
    <property type="protein sequence ID" value="TCD71523.1"/>
    <property type="molecule type" value="Genomic_DNA"/>
</dbReference>
<dbReference type="Proteomes" id="UP000292702">
    <property type="component" value="Unassembled WGS sequence"/>
</dbReference>
<dbReference type="STRING" id="92696.A0A4R0RV86"/>
<dbReference type="PANTHER" id="PTHR10683">
    <property type="entry name" value="TRANSALDOLASE"/>
    <property type="match status" value="1"/>
</dbReference>
<comment type="pathway">
    <text evidence="2">Carbohydrate degradation; pentose phosphate pathway; D-glyceraldehyde 3-phosphate and beta-D-fructose 6-phosphate from D-ribose 5-phosphate and D-xylulose 5-phosphate (non-oxidative stage): step 2/3.</text>
</comment>
<dbReference type="SUPFAM" id="SSF51569">
    <property type="entry name" value="Aldolase"/>
    <property type="match status" value="1"/>
</dbReference>
<comment type="function">
    <text evidence="2">Catalyzes the rate-limiting step of the non-oxidative phase in the pentose phosphate pathway. Catalyzes the reversible conversion of sedheptulose-7-phosphate and D-glyceraldehyde 3-phosphate into erythrose-4-phosphate and beta-D-fructose 6-phosphate.</text>
</comment>
<dbReference type="OrthoDB" id="1711136at2759"/>
<name>A0A4R0RV86_9APHY</name>
<sequence>MPTTLLSQLRDRVVIDVDSMDPDVARRHTKEARFCDMTSNQAIALGEILKAKDSETNQASQVLKAAVQTVKAVNAGVAFGPDQLNDMADVMTALFAKDVLPNLSSEGHVHAQTLPSLAKSTEGTIAHAKRLVKRFEAVGIPKSRVCIKIPATPQGILACRELQGSGINTLATIVFSLPQALAASQAGCLYVAPYFNELCVHAKRPEAWVKYKSTVEEHPAIPVIDSIIKAFKALESSTLVMPASIITTEEILALAALHPHHLTISPKILDQLAADVTTELNSVTAPGNLSSVDETLIKTDYLANNAEALANAFAVDNELKRKMDEALEIFEEAEEETRNLFLEELGRV</sequence>
<reference evidence="4 5" key="1">
    <citation type="submission" date="2018-11" db="EMBL/GenBank/DDBJ databases">
        <title>Genome assembly of Steccherinum ochraceum LE-BIN_3174, the white-rot fungus of the Steccherinaceae family (The Residual Polyporoid clade, Polyporales, Basidiomycota).</title>
        <authorList>
            <person name="Fedorova T.V."/>
            <person name="Glazunova O.A."/>
            <person name="Landesman E.O."/>
            <person name="Moiseenko K.V."/>
            <person name="Psurtseva N.V."/>
            <person name="Savinova O.S."/>
            <person name="Shakhova N.V."/>
            <person name="Tyazhelova T.V."/>
            <person name="Vasina D.V."/>
        </authorList>
    </citation>
    <scope>NUCLEOTIDE SEQUENCE [LARGE SCALE GENOMIC DNA]</scope>
    <source>
        <strain evidence="4 5">LE-BIN_3174</strain>
    </source>
</reference>
<dbReference type="PANTHER" id="PTHR10683:SF18">
    <property type="entry name" value="TRANSALDOLASE"/>
    <property type="match status" value="1"/>
</dbReference>
<dbReference type="GO" id="GO:0009052">
    <property type="term" value="P:pentose-phosphate shunt, non-oxidative branch"/>
    <property type="evidence" value="ECO:0007669"/>
    <property type="project" value="TreeGrafter"/>
</dbReference>